<organism evidence="9 10">
    <name type="scientific">Paenibacillus methanolicus</name>
    <dbReference type="NCBI Taxonomy" id="582686"/>
    <lineage>
        <taxon>Bacteria</taxon>
        <taxon>Bacillati</taxon>
        <taxon>Bacillota</taxon>
        <taxon>Bacilli</taxon>
        <taxon>Bacillales</taxon>
        <taxon>Paenibacillaceae</taxon>
        <taxon>Paenibacillus</taxon>
    </lineage>
</organism>
<dbReference type="Gene3D" id="2.60.40.1180">
    <property type="entry name" value="Golgi alpha-mannosidase II"/>
    <property type="match status" value="1"/>
</dbReference>
<comment type="similarity">
    <text evidence="1">Belongs to the glycosyl hydrolase 20 family.</text>
</comment>
<dbReference type="InterPro" id="IPR005084">
    <property type="entry name" value="CBM6"/>
</dbReference>
<dbReference type="Pfam" id="PF01120">
    <property type="entry name" value="Alpha_L_fucos"/>
    <property type="match status" value="1"/>
</dbReference>
<dbReference type="InterPro" id="IPR006584">
    <property type="entry name" value="Cellulose-bd_IV"/>
</dbReference>
<evidence type="ECO:0000256" key="6">
    <source>
        <dbReference type="ARBA" id="ARBA00023295"/>
    </source>
</evidence>
<dbReference type="GO" id="GO:0004560">
    <property type="term" value="F:alpha-L-fucosidase activity"/>
    <property type="evidence" value="ECO:0007669"/>
    <property type="project" value="InterPro"/>
</dbReference>
<dbReference type="SMART" id="SM00812">
    <property type="entry name" value="Alpha_L_fucos"/>
    <property type="match status" value="1"/>
</dbReference>
<dbReference type="PRINTS" id="PR00738">
    <property type="entry name" value="GLHYDRLASE20"/>
</dbReference>
<proteinExistence type="inferred from homology"/>
<dbReference type="Gene3D" id="3.30.379.10">
    <property type="entry name" value="Chitobiase/beta-hexosaminidase domain 2-like"/>
    <property type="match status" value="1"/>
</dbReference>
<dbReference type="InterPro" id="IPR008979">
    <property type="entry name" value="Galactose-bd-like_sf"/>
</dbReference>
<dbReference type="InterPro" id="IPR029018">
    <property type="entry name" value="Hex-like_dom2"/>
</dbReference>
<gene>
    <name evidence="9" type="ORF">BCM02_101491</name>
</gene>
<evidence type="ECO:0000313" key="9">
    <source>
        <dbReference type="EMBL" id="TYP79373.1"/>
    </source>
</evidence>
<dbReference type="InterPro" id="IPR025705">
    <property type="entry name" value="Beta_hexosaminidase_sua/sub"/>
</dbReference>
<feature type="active site" description="Proton donor" evidence="7">
    <location>
        <position position="340"/>
    </location>
</feature>
<dbReference type="InterPro" id="IPR000933">
    <property type="entry name" value="Glyco_hydro_29"/>
</dbReference>
<dbReference type="Gene3D" id="2.60.120.260">
    <property type="entry name" value="Galactose-binding domain-like"/>
    <property type="match status" value="3"/>
</dbReference>
<dbReference type="Pfam" id="PF02838">
    <property type="entry name" value="Glyco_hydro_20b"/>
    <property type="match status" value="1"/>
</dbReference>
<protein>
    <recommendedName>
        <fullName evidence="3">alpha-L-fucosidase</fullName>
        <ecNumber evidence="3">3.2.1.51</ecNumber>
    </recommendedName>
</protein>
<dbReference type="PANTHER" id="PTHR43678">
    <property type="entry name" value="PUTATIVE (AFU_ORTHOLOGUE AFUA_2G00640)-RELATED"/>
    <property type="match status" value="1"/>
</dbReference>
<feature type="domain" description="CBM6" evidence="8">
    <location>
        <begin position="677"/>
        <end position="803"/>
    </location>
</feature>
<comment type="caution">
    <text evidence="9">The sequence shown here is derived from an EMBL/GenBank/DDBJ whole genome shotgun (WGS) entry which is preliminary data.</text>
</comment>
<dbReference type="GO" id="GO:0005975">
    <property type="term" value="P:carbohydrate metabolic process"/>
    <property type="evidence" value="ECO:0007669"/>
    <property type="project" value="InterPro"/>
</dbReference>
<reference evidence="9 10" key="1">
    <citation type="submission" date="2019-07" db="EMBL/GenBank/DDBJ databases">
        <title>Genomic Encyclopedia of Type Strains, Phase III (KMG-III): the genomes of soil and plant-associated and newly described type strains.</title>
        <authorList>
            <person name="Whitman W."/>
        </authorList>
    </citation>
    <scope>NUCLEOTIDE SEQUENCE [LARGE SCALE GENOMIC DNA]</scope>
    <source>
        <strain evidence="9 10">BL24</strain>
    </source>
</reference>
<comment type="similarity">
    <text evidence="2">Belongs to the glycosyl hydrolase 29 family.</text>
</comment>
<dbReference type="InterPro" id="IPR017853">
    <property type="entry name" value="GH"/>
</dbReference>
<dbReference type="SUPFAM" id="SSF51445">
    <property type="entry name" value="(Trans)glycosidases"/>
    <property type="match status" value="2"/>
</dbReference>
<dbReference type="SUPFAM" id="SSF49785">
    <property type="entry name" value="Galactose-binding domain-like"/>
    <property type="match status" value="2"/>
</dbReference>
<keyword evidence="5" id="KW-0378">Hydrolase</keyword>
<dbReference type="InterPro" id="IPR013780">
    <property type="entry name" value="Glyco_hydro_b"/>
</dbReference>
<dbReference type="EMBL" id="VNHS01000001">
    <property type="protein sequence ID" value="TYP79373.1"/>
    <property type="molecule type" value="Genomic_DNA"/>
</dbReference>
<dbReference type="RefSeq" id="WP_187433978.1">
    <property type="nucleotide sequence ID" value="NZ_VNHS01000001.1"/>
</dbReference>
<dbReference type="GO" id="GO:0004563">
    <property type="term" value="F:beta-N-acetylhexosaminidase activity"/>
    <property type="evidence" value="ECO:0007669"/>
    <property type="project" value="InterPro"/>
</dbReference>
<evidence type="ECO:0000256" key="7">
    <source>
        <dbReference type="PIRSR" id="PIRSR625705-1"/>
    </source>
</evidence>
<dbReference type="InterPro" id="IPR057739">
    <property type="entry name" value="Glyco_hydro_29_N"/>
</dbReference>
<keyword evidence="10" id="KW-1185">Reference proteome</keyword>
<dbReference type="PANTHER" id="PTHR43678:SF1">
    <property type="entry name" value="BETA-N-ACETYLHEXOSAMINIDASE"/>
    <property type="match status" value="1"/>
</dbReference>
<dbReference type="EC" id="3.2.1.51" evidence="3"/>
<dbReference type="Proteomes" id="UP000323257">
    <property type="component" value="Unassembled WGS sequence"/>
</dbReference>
<evidence type="ECO:0000259" key="8">
    <source>
        <dbReference type="PROSITE" id="PS51175"/>
    </source>
</evidence>
<evidence type="ECO:0000256" key="4">
    <source>
        <dbReference type="ARBA" id="ARBA00022729"/>
    </source>
</evidence>
<evidence type="ECO:0000256" key="5">
    <source>
        <dbReference type="ARBA" id="ARBA00022801"/>
    </source>
</evidence>
<dbReference type="Pfam" id="PF03422">
    <property type="entry name" value="CBM_6"/>
    <property type="match status" value="1"/>
</dbReference>
<accession>A0A5S5CK43</accession>
<evidence type="ECO:0000313" key="10">
    <source>
        <dbReference type="Proteomes" id="UP000323257"/>
    </source>
</evidence>
<dbReference type="Gene3D" id="3.20.20.80">
    <property type="entry name" value="Glycosidases"/>
    <property type="match status" value="2"/>
</dbReference>
<dbReference type="GO" id="GO:0030246">
    <property type="term" value="F:carbohydrate binding"/>
    <property type="evidence" value="ECO:0007669"/>
    <property type="project" value="InterPro"/>
</dbReference>
<dbReference type="CDD" id="cd04084">
    <property type="entry name" value="CBM6_xylanase-like"/>
    <property type="match status" value="1"/>
</dbReference>
<keyword evidence="4" id="KW-0732">Signal</keyword>
<name>A0A5S5CK43_9BACL</name>
<dbReference type="InterPro" id="IPR052764">
    <property type="entry name" value="GH20_Enzymes"/>
</dbReference>
<evidence type="ECO:0000256" key="2">
    <source>
        <dbReference type="ARBA" id="ARBA00007951"/>
    </source>
</evidence>
<sequence>MGKYVNNRDVSPGIRKPQSRIQTAGLTLLAVTLSLLSFAQLPQASAESVDVYLEEQGVGVNPAPEVVPSLREWQGGTGYFLFKEHARVVVDSAYEEQLMDEAQVFTEDLNTMSGKKMPVVVSQEPKKGDLFLTLDSSLDNDEGYVLNIAKQTAIRGKTDKGVFYGLQTVLQILKQDPAHRKLPHGTALDYPEIGWRSFMIDSGHTFATLGYIEQMIRQIAWHKLNTLHIHFTDDYGFRLQSDKYPGLATPGESYSKQDIRAIQDLAKKYHVTVIPEIDVPAHAIPMIKYNPQLKFPTGDHFDTGVTIDITREENREWIKGLFEEFVPLFDGPYFHMGADEYQTDAKTALSPEIIQYAESRGFNKRADVFVDFTNELNDLVKSYGKRSIIWNWWDIDQENDLQPDQDIIVEVWRGSPLKYTAMGYDVVNSDENILYTGPTDPPGYPPNSNRVYKEWTIPQDPKLLGFSLSSWTGGWYGPRLSDDYFEWFNRRPREAMSERIWGGPLAETTAAFEYRVDRIGTAPGLPEYAPYGGEVLTGVPYGTSPSYDPSMSFEKAFDGNPGTFFDYLYPNGGYTGIDLGVGNAKPVNKIRFLPRLDYASRMIKGKFQGSNDGPDKGFVDLYTIDWTPDNGWNEVSVKDTTAYRWLRYVSPDSGYSSVAEIEFYTAEPNNAKASANDAIQAHRYSEKSGSVRREDSGSPDNTAIGQIQAGDWVRYGRVDFEGGFYDTFMATLALADASNNHSIEIRLDAPDGRVIGVLNPQSTGGDDVFKEQYAPVSYVSGVHDLYLVFPNTTNLHLNWFVFGTNPDKDTVKAKELRAQWYKNAGFGGMFRMGAYTQLAGTYNGQTQEKAAGERIMNWANISKADYRKYAAKPFNPSSFDAQSWVAAAKGAGQKYIVFTAKDRDGFSMYDTKVNEFRDFNLMKTSAYGKDQSHNDPVAALASESKAQGLKFGVYYSISDWFHPSQTRNADGTTTMAPGQKDVYVAGMKEQLRELIKDTDPDLIWFDGSDSSWWTADDAKALYKYVRTLKSGILVNSGIGGGYGDFGTGNGAASQASLPRETAITMNDSYGYVAYDNNWKTGGELLTTLASAAGADGNLLLGVGPKPDGGLPEESTVVLNQIGSWMGKYGDSISGAGANVYAEPQPWGISTSTHGKLYLHVANWPEDGRLVIPSLFNTISSIYPMDDASSEYTFETVEADTVIHVPASAPGAFNPVIVIEVDGYPQEKPGVLLQGTVYGTEPAYDPSMTFDKAFDGLAHTFFDNLGPSDGYAGIDLGEGNARQLKFIRFIPRVLYEGRMLGGKFQGSNEGPNSGFVDLASVDAVPTYAWNGIQVDHPGTYRWYRYVSPPFGYTSVSEIEFYGR</sequence>
<dbReference type="PROSITE" id="PS51175">
    <property type="entry name" value="CBM6"/>
    <property type="match status" value="1"/>
</dbReference>
<evidence type="ECO:0000256" key="3">
    <source>
        <dbReference type="ARBA" id="ARBA00012662"/>
    </source>
</evidence>
<dbReference type="InterPro" id="IPR015883">
    <property type="entry name" value="Glyco_hydro_20_cat"/>
</dbReference>
<keyword evidence="6" id="KW-0326">Glycosidase</keyword>
<dbReference type="SUPFAM" id="SSF55545">
    <property type="entry name" value="beta-N-acetylhexosaminidase-like domain"/>
    <property type="match status" value="1"/>
</dbReference>
<evidence type="ECO:0000256" key="1">
    <source>
        <dbReference type="ARBA" id="ARBA00006285"/>
    </source>
</evidence>
<dbReference type="SMART" id="SM00606">
    <property type="entry name" value="CBD_IV"/>
    <property type="match status" value="1"/>
</dbReference>
<dbReference type="InterPro" id="IPR015882">
    <property type="entry name" value="HEX_bac_N"/>
</dbReference>
<dbReference type="Pfam" id="PF00728">
    <property type="entry name" value="Glyco_hydro_20"/>
    <property type="match status" value="1"/>
</dbReference>